<proteinExistence type="inferred from homology"/>
<evidence type="ECO:0000313" key="13">
    <source>
        <dbReference type="EMBL" id="MBH5328607.1"/>
    </source>
</evidence>
<dbReference type="PROSITE" id="PS00409">
    <property type="entry name" value="PROKAR_NTER_METHYL"/>
    <property type="match status" value="1"/>
</dbReference>
<reference evidence="13 14" key="1">
    <citation type="submission" date="2020-09" db="EMBL/GenBank/DDBJ databases">
        <title>Eikenella S3660 sp. nov., isolated from a throat swab.</title>
        <authorList>
            <person name="Buhl M."/>
        </authorList>
    </citation>
    <scope>NUCLEOTIDE SEQUENCE [LARGE SCALE GENOMIC DNA]</scope>
    <source>
        <strain evidence="13 14">S3360</strain>
    </source>
</reference>
<comment type="similarity">
    <text evidence="9">Belongs to the GSP H family.</text>
</comment>
<evidence type="ECO:0000256" key="11">
    <source>
        <dbReference type="SAM" id="Phobius"/>
    </source>
</evidence>
<dbReference type="InterPro" id="IPR045584">
    <property type="entry name" value="Pilin-like"/>
</dbReference>
<protein>
    <recommendedName>
        <fullName evidence="2">Type II secretion system protein H</fullName>
    </recommendedName>
    <alternativeName>
        <fullName evidence="10">General secretion pathway protein H</fullName>
    </alternativeName>
</protein>
<dbReference type="Pfam" id="PF07963">
    <property type="entry name" value="N_methyl"/>
    <property type="match status" value="1"/>
</dbReference>
<evidence type="ECO:0000256" key="10">
    <source>
        <dbReference type="ARBA" id="ARBA00030775"/>
    </source>
</evidence>
<dbReference type="Pfam" id="PF12019">
    <property type="entry name" value="GspH"/>
    <property type="match status" value="1"/>
</dbReference>
<evidence type="ECO:0000256" key="6">
    <source>
        <dbReference type="ARBA" id="ARBA00022692"/>
    </source>
</evidence>
<keyword evidence="6 11" id="KW-0812">Transmembrane</keyword>
<evidence type="ECO:0000256" key="7">
    <source>
        <dbReference type="ARBA" id="ARBA00022989"/>
    </source>
</evidence>
<keyword evidence="14" id="KW-1185">Reference proteome</keyword>
<feature type="domain" description="General secretion pathway GspH" evidence="12">
    <location>
        <begin position="50"/>
        <end position="183"/>
    </location>
</feature>
<evidence type="ECO:0000313" key="14">
    <source>
        <dbReference type="Proteomes" id="UP000768471"/>
    </source>
</evidence>
<keyword evidence="3" id="KW-1003">Cell membrane</keyword>
<gene>
    <name evidence="13" type="ORF">H9Q10_02835</name>
</gene>
<dbReference type="EMBL" id="JACSGR010000002">
    <property type="protein sequence ID" value="MBH5328607.1"/>
    <property type="molecule type" value="Genomic_DNA"/>
</dbReference>
<comment type="subcellular location">
    <subcellularLocation>
        <location evidence="1">Cell inner membrane</location>
        <topology evidence="1">Single-pass membrane protein</topology>
    </subcellularLocation>
</comment>
<dbReference type="Proteomes" id="UP000768471">
    <property type="component" value="Unassembled WGS sequence"/>
</dbReference>
<organism evidence="13 14">
    <name type="scientific">Eikenella glucosivorans</name>
    <dbReference type="NCBI Taxonomy" id="2766967"/>
    <lineage>
        <taxon>Bacteria</taxon>
        <taxon>Pseudomonadati</taxon>
        <taxon>Pseudomonadota</taxon>
        <taxon>Betaproteobacteria</taxon>
        <taxon>Neisseriales</taxon>
        <taxon>Neisseriaceae</taxon>
        <taxon>Eikenella</taxon>
    </lineage>
</organism>
<sequence length="225" mass="24808">MAMKTRQNTQGFTLIELMITVTLIGIMATIAMPSMSNFIANQRLGNRITQVTTAFRFARAEAVRRNEPVLICGGIILKSDGKPDNGCDKNGNSLLSFVDRNSDNNYQSSITQGSKGDIDLRSVLIDRDDIQINTLNINLNLNTDANNKYRFIFQPNGSFGYAIDNNGNMAYSYTNNYVRISANDGKRVRMALIAPSGRVIPCNSSISPTDFSNLQAANYKNLCAL</sequence>
<evidence type="ECO:0000259" key="12">
    <source>
        <dbReference type="Pfam" id="PF12019"/>
    </source>
</evidence>
<feature type="transmembrane region" description="Helical" evidence="11">
    <location>
        <begin position="12"/>
        <end position="32"/>
    </location>
</feature>
<evidence type="ECO:0000256" key="3">
    <source>
        <dbReference type="ARBA" id="ARBA00022475"/>
    </source>
</evidence>
<keyword evidence="7 11" id="KW-1133">Transmembrane helix</keyword>
<dbReference type="SUPFAM" id="SSF54523">
    <property type="entry name" value="Pili subunits"/>
    <property type="match status" value="1"/>
</dbReference>
<evidence type="ECO:0000256" key="2">
    <source>
        <dbReference type="ARBA" id="ARBA00021549"/>
    </source>
</evidence>
<evidence type="ECO:0000256" key="5">
    <source>
        <dbReference type="ARBA" id="ARBA00022519"/>
    </source>
</evidence>
<evidence type="ECO:0000256" key="1">
    <source>
        <dbReference type="ARBA" id="ARBA00004377"/>
    </source>
</evidence>
<keyword evidence="4" id="KW-0488">Methylation</keyword>
<dbReference type="InterPro" id="IPR022346">
    <property type="entry name" value="T2SS_GspH"/>
</dbReference>
<evidence type="ECO:0000256" key="9">
    <source>
        <dbReference type="ARBA" id="ARBA00025772"/>
    </source>
</evidence>
<dbReference type="Gene3D" id="3.30.700.10">
    <property type="entry name" value="Glycoprotein, Type 4 Pilin"/>
    <property type="match status" value="1"/>
</dbReference>
<comment type="caution">
    <text evidence="13">The sequence shown here is derived from an EMBL/GenBank/DDBJ whole genome shotgun (WGS) entry which is preliminary data.</text>
</comment>
<evidence type="ECO:0000256" key="4">
    <source>
        <dbReference type="ARBA" id="ARBA00022481"/>
    </source>
</evidence>
<dbReference type="InterPro" id="IPR012902">
    <property type="entry name" value="N_methyl_site"/>
</dbReference>
<dbReference type="NCBIfam" id="TIGR02532">
    <property type="entry name" value="IV_pilin_GFxxxE"/>
    <property type="match status" value="1"/>
</dbReference>
<keyword evidence="5" id="KW-0997">Cell inner membrane</keyword>
<name>A0ABS0N8K7_9NEIS</name>
<evidence type="ECO:0000256" key="8">
    <source>
        <dbReference type="ARBA" id="ARBA00023136"/>
    </source>
</evidence>
<accession>A0ABS0N8K7</accession>
<keyword evidence="8 11" id="KW-0472">Membrane</keyword>